<dbReference type="AlphaFoldDB" id="A0AAD7E3E9"/>
<evidence type="ECO:0000313" key="2">
    <source>
        <dbReference type="Proteomes" id="UP001219525"/>
    </source>
</evidence>
<dbReference type="Proteomes" id="UP001219525">
    <property type="component" value="Unassembled WGS sequence"/>
</dbReference>
<organism evidence="1 2">
    <name type="scientific">Mycena pura</name>
    <dbReference type="NCBI Taxonomy" id="153505"/>
    <lineage>
        <taxon>Eukaryota</taxon>
        <taxon>Fungi</taxon>
        <taxon>Dikarya</taxon>
        <taxon>Basidiomycota</taxon>
        <taxon>Agaricomycotina</taxon>
        <taxon>Agaricomycetes</taxon>
        <taxon>Agaricomycetidae</taxon>
        <taxon>Agaricales</taxon>
        <taxon>Marasmiineae</taxon>
        <taxon>Mycenaceae</taxon>
        <taxon>Mycena</taxon>
    </lineage>
</organism>
<evidence type="ECO:0000313" key="1">
    <source>
        <dbReference type="EMBL" id="KAJ7226708.1"/>
    </source>
</evidence>
<protein>
    <submittedName>
        <fullName evidence="1">Uncharacterized protein</fullName>
    </submittedName>
</protein>
<proteinExistence type="predicted"/>
<accession>A0AAD7E3E9</accession>
<keyword evidence="2" id="KW-1185">Reference proteome</keyword>
<dbReference type="EMBL" id="JARJCW010000003">
    <property type="protein sequence ID" value="KAJ7226708.1"/>
    <property type="molecule type" value="Genomic_DNA"/>
</dbReference>
<comment type="caution">
    <text evidence="1">The sequence shown here is derived from an EMBL/GenBank/DDBJ whole genome shotgun (WGS) entry which is preliminary data.</text>
</comment>
<gene>
    <name evidence="1" type="ORF">GGX14DRAFT_626808</name>
</gene>
<name>A0AAD7E3E9_9AGAR</name>
<sequence length="384" mass="41804">MPTDFLDLFSDVCTFPFTHLEHADVSLDYTMPVQNVLAVRQLFGLTTLRSVAIIWSRSSDDAELFHRLWELCSPSIKHLVLYLHGSYRPPPNSARRRSQTPVIFLESLYIDANKSFEHALDATPFSLEQVNKLSVVSFAEPILWHSFAPSLQSVQYLALGLEVRVLGSYDTPSNPVAKYGAGQTTASIDLSLLPNLVVLCTWLNTETTLEVLSGINAAHQISTIILRTGVFATHADIALEQAASQGGRGLEMSLRLLRATFCLAICPLVGGMKKGCFFGVTGSLNHKVEILSCACHNQGAERTSPIPIPPPPILFFSQPRVVEDSTSWPKPLSIPPTKSVGAMSAVNCVALSATSHSSVRPALSSKQYVSGGAHAPYHIHDDTK</sequence>
<reference evidence="1" key="1">
    <citation type="submission" date="2023-03" db="EMBL/GenBank/DDBJ databases">
        <title>Massive genome expansion in bonnet fungi (Mycena s.s.) driven by repeated elements and novel gene families across ecological guilds.</title>
        <authorList>
            <consortium name="Lawrence Berkeley National Laboratory"/>
            <person name="Harder C.B."/>
            <person name="Miyauchi S."/>
            <person name="Viragh M."/>
            <person name="Kuo A."/>
            <person name="Thoen E."/>
            <person name="Andreopoulos B."/>
            <person name="Lu D."/>
            <person name="Skrede I."/>
            <person name="Drula E."/>
            <person name="Henrissat B."/>
            <person name="Morin E."/>
            <person name="Kohler A."/>
            <person name="Barry K."/>
            <person name="LaButti K."/>
            <person name="Morin E."/>
            <person name="Salamov A."/>
            <person name="Lipzen A."/>
            <person name="Mereny Z."/>
            <person name="Hegedus B."/>
            <person name="Baldrian P."/>
            <person name="Stursova M."/>
            <person name="Weitz H."/>
            <person name="Taylor A."/>
            <person name="Grigoriev I.V."/>
            <person name="Nagy L.G."/>
            <person name="Martin F."/>
            <person name="Kauserud H."/>
        </authorList>
    </citation>
    <scope>NUCLEOTIDE SEQUENCE</scope>
    <source>
        <strain evidence="1">9144</strain>
    </source>
</reference>